<gene>
    <name evidence="1" type="ORF">KL86DES1_21249</name>
</gene>
<name>A0A212L743_9BACT</name>
<accession>A0A212L743</accession>
<reference evidence="1" key="1">
    <citation type="submission" date="2016-08" db="EMBL/GenBank/DDBJ databases">
        <authorList>
            <person name="Seilhamer J.J."/>
        </authorList>
    </citation>
    <scope>NUCLEOTIDE SEQUENCE</scope>
    <source>
        <strain evidence="1">86-1</strain>
    </source>
</reference>
<organism evidence="1">
    <name type="scientific">uncultured Desulfovibrio sp</name>
    <dbReference type="NCBI Taxonomy" id="167968"/>
    <lineage>
        <taxon>Bacteria</taxon>
        <taxon>Pseudomonadati</taxon>
        <taxon>Thermodesulfobacteriota</taxon>
        <taxon>Desulfovibrionia</taxon>
        <taxon>Desulfovibrionales</taxon>
        <taxon>Desulfovibrionaceae</taxon>
        <taxon>Desulfovibrio</taxon>
        <taxon>environmental samples</taxon>
    </lineage>
</organism>
<dbReference type="AlphaFoldDB" id="A0A212L743"/>
<evidence type="ECO:0000313" key="1">
    <source>
        <dbReference type="EMBL" id="SCM73356.1"/>
    </source>
</evidence>
<dbReference type="EMBL" id="FMJC01000002">
    <property type="protein sequence ID" value="SCM73356.1"/>
    <property type="molecule type" value="Genomic_DNA"/>
</dbReference>
<proteinExistence type="predicted"/>
<sequence length="78" mass="8743">MKQHDSMPLYCALHIRADELWEHTFAKFKAHSLGRLTAQITIRCKNFHENPYLVVTVFHSLTALASASPVFCGTVNGA</sequence>
<protein>
    <submittedName>
        <fullName evidence="1">Uncharacterized protein</fullName>
    </submittedName>
</protein>